<feature type="region of interest" description="Disordered" evidence="1">
    <location>
        <begin position="1"/>
        <end position="26"/>
    </location>
</feature>
<name>A0A953J9L6_9BACT</name>
<feature type="compositionally biased region" description="Polar residues" evidence="1">
    <location>
        <begin position="101"/>
        <end position="110"/>
    </location>
</feature>
<proteinExistence type="predicted"/>
<feature type="compositionally biased region" description="Basic and acidic residues" evidence="1">
    <location>
        <begin position="75"/>
        <end position="86"/>
    </location>
</feature>
<dbReference type="AlphaFoldDB" id="A0A953J9L6"/>
<sequence length="110" mass="12578">MDNPEEQVDRHKGAKGRSIDERLRDNPILRARLEAIIAIAENEDGAIERADDAEQRAIEELQKLGNELMHARASRQQERKSEEQQRQGDPSVRRHGKKKSTGTQALEKSR</sequence>
<feature type="region of interest" description="Disordered" evidence="1">
    <location>
        <begin position="67"/>
        <end position="110"/>
    </location>
</feature>
<reference evidence="2" key="1">
    <citation type="journal article" date="2021" name="bioRxiv">
        <title>Unraveling nitrogen, sulfur and carbon metabolic pathways and microbial community transcriptional responses to substrate deprivation and toxicity stresses in a bioreactor mimicking anoxic brackish coastal sediment conditions.</title>
        <authorList>
            <person name="Martins P.D."/>
            <person name="Echeveste M.J."/>
            <person name="Arshad A."/>
            <person name="Kurth J."/>
            <person name="Ouboter H."/>
            <person name="Jetten M.S.M."/>
            <person name="Welte C.U."/>
        </authorList>
    </citation>
    <scope>NUCLEOTIDE SEQUENCE</scope>
    <source>
        <strain evidence="2">MAG_39</strain>
    </source>
</reference>
<accession>A0A953J9L6</accession>
<reference evidence="2" key="2">
    <citation type="submission" date="2021-08" db="EMBL/GenBank/DDBJ databases">
        <authorList>
            <person name="Dalcin Martins P."/>
        </authorList>
    </citation>
    <scope>NUCLEOTIDE SEQUENCE</scope>
    <source>
        <strain evidence="2">MAG_39</strain>
    </source>
</reference>
<evidence type="ECO:0000313" key="3">
    <source>
        <dbReference type="Proteomes" id="UP000705867"/>
    </source>
</evidence>
<organism evidence="2 3">
    <name type="scientific">Candidatus Nitrobium versatile</name>
    <dbReference type="NCBI Taxonomy" id="2884831"/>
    <lineage>
        <taxon>Bacteria</taxon>
        <taxon>Pseudomonadati</taxon>
        <taxon>Nitrospirota</taxon>
        <taxon>Nitrospiria</taxon>
        <taxon>Nitrospirales</taxon>
        <taxon>Nitrospiraceae</taxon>
        <taxon>Candidatus Nitrobium</taxon>
    </lineage>
</organism>
<dbReference type="EMBL" id="JAIOIV010000105">
    <property type="protein sequence ID" value="MBZ0157092.1"/>
    <property type="molecule type" value="Genomic_DNA"/>
</dbReference>
<evidence type="ECO:0000313" key="2">
    <source>
        <dbReference type="EMBL" id="MBZ0157092.1"/>
    </source>
</evidence>
<dbReference type="Proteomes" id="UP000705867">
    <property type="component" value="Unassembled WGS sequence"/>
</dbReference>
<feature type="compositionally biased region" description="Basic and acidic residues" evidence="1">
    <location>
        <begin position="7"/>
        <end position="26"/>
    </location>
</feature>
<comment type="caution">
    <text evidence="2">The sequence shown here is derived from an EMBL/GenBank/DDBJ whole genome shotgun (WGS) entry which is preliminary data.</text>
</comment>
<gene>
    <name evidence="2" type="ORF">K8I29_12880</name>
</gene>
<protein>
    <submittedName>
        <fullName evidence="2">Uncharacterized protein</fullName>
    </submittedName>
</protein>
<evidence type="ECO:0000256" key="1">
    <source>
        <dbReference type="SAM" id="MobiDB-lite"/>
    </source>
</evidence>